<dbReference type="Proteomes" id="UP000199403">
    <property type="component" value="Unassembled WGS sequence"/>
</dbReference>
<proteinExistence type="predicted"/>
<evidence type="ECO:0000313" key="2">
    <source>
        <dbReference type="Proteomes" id="UP000199403"/>
    </source>
</evidence>
<evidence type="ECO:0000313" key="1">
    <source>
        <dbReference type="EMBL" id="SEJ62063.1"/>
    </source>
</evidence>
<organism evidence="1 2">
    <name type="scientific">Cyclobacterium xiamenense</name>
    <dbReference type="NCBI Taxonomy" id="1297121"/>
    <lineage>
        <taxon>Bacteria</taxon>
        <taxon>Pseudomonadati</taxon>
        <taxon>Bacteroidota</taxon>
        <taxon>Cytophagia</taxon>
        <taxon>Cytophagales</taxon>
        <taxon>Cyclobacteriaceae</taxon>
        <taxon>Cyclobacterium</taxon>
    </lineage>
</organism>
<sequence length="81" mass="9440">METYIVVSVILAISLSLLYIVKAVRSAADDPETFDHFQQGEKFRKPANWKVGKMPKAIEKKNVREILRIDFKLDYRQLSQN</sequence>
<keyword evidence="2" id="KW-1185">Reference proteome</keyword>
<dbReference type="OrthoDB" id="840065at2"/>
<protein>
    <submittedName>
        <fullName evidence="1">Uncharacterized protein</fullName>
    </submittedName>
</protein>
<reference evidence="2" key="1">
    <citation type="submission" date="2016-10" db="EMBL/GenBank/DDBJ databases">
        <authorList>
            <person name="Varghese N."/>
            <person name="Submissions S."/>
        </authorList>
    </citation>
    <scope>NUCLEOTIDE SEQUENCE [LARGE SCALE GENOMIC DNA]</scope>
    <source>
        <strain evidence="2">IBRC-M 10761</strain>
    </source>
</reference>
<name>A0A1H7A8S0_9BACT</name>
<gene>
    <name evidence="1" type="ORF">SAMN05192553_106122</name>
</gene>
<dbReference type="RefSeq" id="WP_092177208.1">
    <property type="nucleotide sequence ID" value="NZ_FNZH01000006.1"/>
</dbReference>
<dbReference type="EMBL" id="FNZH01000006">
    <property type="protein sequence ID" value="SEJ62063.1"/>
    <property type="molecule type" value="Genomic_DNA"/>
</dbReference>
<accession>A0A1H7A8S0</accession>
<dbReference type="AlphaFoldDB" id="A0A1H7A8S0"/>